<comment type="caution">
    <text evidence="1">The sequence shown here is derived from an EMBL/GenBank/DDBJ whole genome shotgun (WGS) entry which is preliminary data.</text>
</comment>
<name>A0ACC3DBK2_9PEZI</name>
<gene>
    <name evidence="1" type="ORF">LTS18_003043</name>
</gene>
<protein>
    <submittedName>
        <fullName evidence="1">Uncharacterized protein</fullName>
    </submittedName>
</protein>
<dbReference type="Proteomes" id="UP001186974">
    <property type="component" value="Unassembled WGS sequence"/>
</dbReference>
<organism evidence="1 2">
    <name type="scientific">Coniosporium uncinatum</name>
    <dbReference type="NCBI Taxonomy" id="93489"/>
    <lineage>
        <taxon>Eukaryota</taxon>
        <taxon>Fungi</taxon>
        <taxon>Dikarya</taxon>
        <taxon>Ascomycota</taxon>
        <taxon>Pezizomycotina</taxon>
        <taxon>Dothideomycetes</taxon>
        <taxon>Dothideomycetes incertae sedis</taxon>
        <taxon>Coniosporium</taxon>
    </lineage>
</organism>
<sequence length="110" mass="12355">MLGLQVESFYKPGCMIISSKEMIVPPLQVHIVQCTEWLNLAKLYDTHAVYEDVIHKKTMIEEATARLDNIKTQSDKFPPQIRIVMCGLASAYIGPVSYGARAIDLPSIFL</sequence>
<dbReference type="EMBL" id="JAWDJW010006406">
    <property type="protein sequence ID" value="KAK3064880.1"/>
    <property type="molecule type" value="Genomic_DNA"/>
</dbReference>
<evidence type="ECO:0000313" key="2">
    <source>
        <dbReference type="Proteomes" id="UP001186974"/>
    </source>
</evidence>
<accession>A0ACC3DBK2</accession>
<reference evidence="1" key="1">
    <citation type="submission" date="2024-09" db="EMBL/GenBank/DDBJ databases">
        <title>Black Yeasts Isolated from many extreme environments.</title>
        <authorList>
            <person name="Coleine C."/>
            <person name="Stajich J.E."/>
            <person name="Selbmann L."/>
        </authorList>
    </citation>
    <scope>NUCLEOTIDE SEQUENCE</scope>
    <source>
        <strain evidence="1">CCFEE 5737</strain>
    </source>
</reference>
<keyword evidence="2" id="KW-1185">Reference proteome</keyword>
<proteinExistence type="predicted"/>
<evidence type="ECO:0000313" key="1">
    <source>
        <dbReference type="EMBL" id="KAK3064880.1"/>
    </source>
</evidence>